<keyword evidence="6 7" id="KW-0998">Cell outer membrane</keyword>
<keyword evidence="9" id="KW-0282">Flagellum</keyword>
<accession>A0ABV7E884</accession>
<feature type="chain" id="PRO_5047538665" description="Flagellar L-ring protein" evidence="8">
    <location>
        <begin position="20"/>
        <end position="222"/>
    </location>
</feature>
<evidence type="ECO:0000256" key="1">
    <source>
        <dbReference type="ARBA" id="ARBA00002591"/>
    </source>
</evidence>
<dbReference type="HAMAP" id="MF_00415">
    <property type="entry name" value="FlgH"/>
    <property type="match status" value="1"/>
</dbReference>
<evidence type="ECO:0000256" key="5">
    <source>
        <dbReference type="ARBA" id="ARBA00023143"/>
    </source>
</evidence>
<keyword evidence="7" id="KW-0449">Lipoprotein</keyword>
<evidence type="ECO:0000256" key="6">
    <source>
        <dbReference type="ARBA" id="ARBA00023237"/>
    </source>
</evidence>
<keyword evidence="9" id="KW-0966">Cell projection</keyword>
<comment type="caution">
    <text evidence="9">The sequence shown here is derived from an EMBL/GenBank/DDBJ whole genome shotgun (WGS) entry which is preliminary data.</text>
</comment>
<comment type="similarity">
    <text evidence="2 7">Belongs to the FlgH family.</text>
</comment>
<comment type="subcellular location">
    <subcellularLocation>
        <location evidence="7">Cell outer membrane</location>
        <topology evidence="7">Lipid-anchor</topology>
    </subcellularLocation>
    <subcellularLocation>
        <location evidence="7">Bacterial flagellum basal body</location>
    </subcellularLocation>
</comment>
<keyword evidence="9" id="KW-0969">Cilium</keyword>
<feature type="signal peptide" evidence="8">
    <location>
        <begin position="1"/>
        <end position="19"/>
    </location>
</feature>
<evidence type="ECO:0000256" key="2">
    <source>
        <dbReference type="ARBA" id="ARBA00006929"/>
    </source>
</evidence>
<sequence length="222" mass="22895">MSLRIAAIAALCLATAACGMEGGTRRAGFDPALPPPPAPGFSAPANGAIFQAANGYSGLHEGTRARRVGDLVTVMLVESLGASKSTAARTNRAGEAGIEPPTAGLLSFLNPDALNAGAQASFNGQGNASQRSTLNGSIAVTIAEVRSNGTALVVGERQMQLSQGDEWVQFSGILRLADVDVNNRVLSTQIADAQIIYGGRGAIQQASRPGWLSRFFNIVSPF</sequence>
<name>A0ABV7E884_9SPHN</name>
<dbReference type="InterPro" id="IPR000527">
    <property type="entry name" value="Flag_Lring"/>
</dbReference>
<dbReference type="Proteomes" id="UP001595456">
    <property type="component" value="Unassembled WGS sequence"/>
</dbReference>
<evidence type="ECO:0000256" key="4">
    <source>
        <dbReference type="ARBA" id="ARBA00023136"/>
    </source>
</evidence>
<gene>
    <name evidence="7" type="primary">flgH</name>
    <name evidence="9" type="ORF">ACFODU_14125</name>
</gene>
<keyword evidence="4 7" id="KW-0472">Membrane</keyword>
<dbReference type="PANTHER" id="PTHR34933:SF1">
    <property type="entry name" value="FLAGELLAR L-RING PROTEIN"/>
    <property type="match status" value="1"/>
</dbReference>
<dbReference type="Pfam" id="PF02107">
    <property type="entry name" value="FlgH"/>
    <property type="match status" value="1"/>
</dbReference>
<evidence type="ECO:0000256" key="3">
    <source>
        <dbReference type="ARBA" id="ARBA00022729"/>
    </source>
</evidence>
<evidence type="ECO:0000313" key="10">
    <source>
        <dbReference type="Proteomes" id="UP001595456"/>
    </source>
</evidence>
<dbReference type="PROSITE" id="PS51257">
    <property type="entry name" value="PROKAR_LIPOPROTEIN"/>
    <property type="match status" value="1"/>
</dbReference>
<evidence type="ECO:0000256" key="7">
    <source>
        <dbReference type="HAMAP-Rule" id="MF_00415"/>
    </source>
</evidence>
<organism evidence="9 10">
    <name type="scientific">Alteraurantiacibacter palmitatis</name>
    <dbReference type="NCBI Taxonomy" id="2054628"/>
    <lineage>
        <taxon>Bacteria</taxon>
        <taxon>Pseudomonadati</taxon>
        <taxon>Pseudomonadota</taxon>
        <taxon>Alphaproteobacteria</taxon>
        <taxon>Sphingomonadales</taxon>
        <taxon>Erythrobacteraceae</taxon>
        <taxon>Alteraurantiacibacter</taxon>
    </lineage>
</organism>
<dbReference type="RefSeq" id="WP_336924589.1">
    <property type="nucleotide sequence ID" value="NZ_JBANRO010000001.1"/>
</dbReference>
<comment type="function">
    <text evidence="1 7">Assembles around the rod to form the L-ring and probably protects the motor/basal body from shearing forces during rotation.</text>
</comment>
<dbReference type="PANTHER" id="PTHR34933">
    <property type="entry name" value="FLAGELLAR L-RING PROTEIN"/>
    <property type="match status" value="1"/>
</dbReference>
<dbReference type="EMBL" id="JBHRST010000022">
    <property type="protein sequence ID" value="MFC3098929.1"/>
    <property type="molecule type" value="Genomic_DNA"/>
</dbReference>
<dbReference type="PRINTS" id="PR01008">
    <property type="entry name" value="FLGLRINGFLGH"/>
</dbReference>
<keyword evidence="10" id="KW-1185">Reference proteome</keyword>
<evidence type="ECO:0000256" key="8">
    <source>
        <dbReference type="SAM" id="SignalP"/>
    </source>
</evidence>
<reference evidence="10" key="1">
    <citation type="journal article" date="2019" name="Int. J. Syst. Evol. Microbiol.">
        <title>The Global Catalogue of Microorganisms (GCM) 10K type strain sequencing project: providing services to taxonomists for standard genome sequencing and annotation.</title>
        <authorList>
            <consortium name="The Broad Institute Genomics Platform"/>
            <consortium name="The Broad Institute Genome Sequencing Center for Infectious Disease"/>
            <person name="Wu L."/>
            <person name="Ma J."/>
        </authorList>
    </citation>
    <scope>NUCLEOTIDE SEQUENCE [LARGE SCALE GENOMIC DNA]</scope>
    <source>
        <strain evidence="10">KCTC 52607</strain>
    </source>
</reference>
<protein>
    <recommendedName>
        <fullName evidence="7">Flagellar L-ring protein</fullName>
    </recommendedName>
    <alternativeName>
        <fullName evidence="7">Basal body L-ring protein</fullName>
    </alternativeName>
</protein>
<comment type="subunit">
    <text evidence="7">The basal body constitutes a major portion of the flagellar organelle and consists of four rings (L,P,S, and M) mounted on a central rod.</text>
</comment>
<evidence type="ECO:0000313" key="9">
    <source>
        <dbReference type="EMBL" id="MFC3098929.1"/>
    </source>
</evidence>
<keyword evidence="5 7" id="KW-0975">Bacterial flagellum</keyword>
<proteinExistence type="inferred from homology"/>
<keyword evidence="3 7" id="KW-0732">Signal</keyword>